<dbReference type="InterPro" id="IPR004104">
    <property type="entry name" value="Gfo/Idh/MocA-like_OxRdtase_C"/>
</dbReference>
<feature type="domain" description="Gfo/Idh/MocA-like oxidoreductase C-terminal" evidence="2">
    <location>
        <begin position="145"/>
        <end position="340"/>
    </location>
</feature>
<dbReference type="Proteomes" id="UP000790833">
    <property type="component" value="Unassembled WGS sequence"/>
</dbReference>
<dbReference type="GO" id="GO:0016491">
    <property type="term" value="F:oxidoreductase activity"/>
    <property type="evidence" value="ECO:0007669"/>
    <property type="project" value="TreeGrafter"/>
</dbReference>
<evidence type="ECO:0000313" key="3">
    <source>
        <dbReference type="EMBL" id="KAG7194493.1"/>
    </source>
</evidence>
<dbReference type="GO" id="GO:0005737">
    <property type="term" value="C:cytoplasm"/>
    <property type="evidence" value="ECO:0007669"/>
    <property type="project" value="TreeGrafter"/>
</dbReference>
<dbReference type="EMBL" id="JAHMUF010000007">
    <property type="protein sequence ID" value="KAG7194493.1"/>
    <property type="molecule type" value="Genomic_DNA"/>
</dbReference>
<reference evidence="3" key="1">
    <citation type="submission" date="2021-03" db="EMBL/GenBank/DDBJ databases">
        <authorList>
            <person name="Palmer J.M."/>
        </authorList>
    </citation>
    <scope>NUCLEOTIDE SEQUENCE</scope>
    <source>
        <strain evidence="3">ARV_011</strain>
    </source>
</reference>
<evidence type="ECO:0000313" key="4">
    <source>
        <dbReference type="Proteomes" id="UP000790833"/>
    </source>
</evidence>
<dbReference type="Gene3D" id="3.30.360.10">
    <property type="entry name" value="Dihydrodipicolinate Reductase, domain 2"/>
    <property type="match status" value="1"/>
</dbReference>
<dbReference type="GeneID" id="66118082"/>
<feature type="domain" description="Gfo/Idh/MocA-like oxidoreductase N-terminal" evidence="1">
    <location>
        <begin position="6"/>
        <end position="116"/>
    </location>
</feature>
<gene>
    <name evidence="3" type="ORF">KQ657_004708</name>
</gene>
<protein>
    <submittedName>
        <fullName evidence="3">Uncharacterized protein</fullName>
    </submittedName>
</protein>
<proteinExistence type="predicted"/>
<dbReference type="SUPFAM" id="SSF55347">
    <property type="entry name" value="Glyceraldehyde-3-phosphate dehydrogenase-like, C-terminal domain"/>
    <property type="match status" value="1"/>
</dbReference>
<dbReference type="AlphaFoldDB" id="A0A9P7VB14"/>
<accession>A0A9P7VB14</accession>
<comment type="caution">
    <text evidence="3">The sequence shown here is derived from an EMBL/GenBank/DDBJ whole genome shotgun (WGS) entry which is preliminary data.</text>
</comment>
<evidence type="ECO:0000259" key="2">
    <source>
        <dbReference type="Pfam" id="PF02894"/>
    </source>
</evidence>
<dbReference type="OrthoDB" id="64915at2759"/>
<dbReference type="PANTHER" id="PTHR42840">
    <property type="entry name" value="NAD(P)-BINDING ROSSMANN-FOLD SUPERFAMILY PROTEIN-RELATED"/>
    <property type="match status" value="1"/>
</dbReference>
<dbReference type="SUPFAM" id="SSF51735">
    <property type="entry name" value="NAD(P)-binding Rossmann-fold domains"/>
    <property type="match status" value="1"/>
</dbReference>
<dbReference type="GO" id="GO:0000166">
    <property type="term" value="F:nucleotide binding"/>
    <property type="evidence" value="ECO:0007669"/>
    <property type="project" value="InterPro"/>
</dbReference>
<dbReference type="Pfam" id="PF01408">
    <property type="entry name" value="GFO_IDH_MocA"/>
    <property type="match status" value="1"/>
</dbReference>
<dbReference type="GO" id="GO:0006740">
    <property type="term" value="P:NADPH regeneration"/>
    <property type="evidence" value="ECO:0007669"/>
    <property type="project" value="TreeGrafter"/>
</dbReference>
<dbReference type="Pfam" id="PF02894">
    <property type="entry name" value="GFO_IDH_MocA_C"/>
    <property type="match status" value="1"/>
</dbReference>
<dbReference type="InterPro" id="IPR036291">
    <property type="entry name" value="NAD(P)-bd_dom_sf"/>
</dbReference>
<dbReference type="Gene3D" id="3.40.50.720">
    <property type="entry name" value="NAD(P)-binding Rossmann-like Domain"/>
    <property type="match status" value="1"/>
</dbReference>
<keyword evidence="4" id="KW-1185">Reference proteome</keyword>
<dbReference type="RefSeq" id="XP_043050040.1">
    <property type="nucleotide sequence ID" value="XM_043195374.1"/>
</dbReference>
<dbReference type="PANTHER" id="PTHR42840:SF5">
    <property type="entry name" value="NAD(P)-BINDING ROSSMANN-FOLD SUPERFAMILY PROTEIN"/>
    <property type="match status" value="1"/>
</dbReference>
<organism evidence="3 4">
    <name type="scientific">Scheffersomyces spartinae</name>
    <dbReference type="NCBI Taxonomy" id="45513"/>
    <lineage>
        <taxon>Eukaryota</taxon>
        <taxon>Fungi</taxon>
        <taxon>Dikarya</taxon>
        <taxon>Ascomycota</taxon>
        <taxon>Saccharomycotina</taxon>
        <taxon>Pichiomycetes</taxon>
        <taxon>Debaryomycetaceae</taxon>
        <taxon>Scheffersomyces</taxon>
    </lineage>
</organism>
<evidence type="ECO:0000259" key="1">
    <source>
        <dbReference type="Pfam" id="PF01408"/>
    </source>
</evidence>
<name>A0A9P7VB14_9ASCO</name>
<dbReference type="InterPro" id="IPR000683">
    <property type="entry name" value="Gfo/Idh/MocA-like_OxRdtase_N"/>
</dbReference>
<sequence>MSSSPLKVAIVGTGLFATATHLPTLQKLENVVPYSCYNRTKSKAEEFASKAGITKVYDSLEEVFQDKEVDVVDVLLPVQYNVEAVKLAVKYNKPICLEKPIAANLEQAKEIVQLDESSPTLPISILENWSYMNAIDILKNEVLPKIGDVISFTYRSTGAWNENNKYLTTSWRQNPQHIGGFLSDGGVHQLALLTGVLGAVDLISALTKQVRKASGDDDIVYSTVKMSSGVIGTFTYGSAFGATDKSSTFLIMGTNGSIEFDFSPSLPKKIIKYQTGDSAQAASAKQIIEVDSNDTSAAEFSNFFEAVAQKDKSLILTKPRLAYHHLSIVGAALESVKSGSFATVSSPVSSQ</sequence>